<dbReference type="STRING" id="5865.A7ASI9"/>
<reference evidence="4" key="2">
    <citation type="journal article" date="2020" name="Data Brief">
        <title>Transcriptome dataset of Babesia bovis life stages within vertebrate and invertebrate hosts.</title>
        <authorList>
            <person name="Ueti M.W."/>
            <person name="Johnson W.C."/>
            <person name="Kappmeyer L.S."/>
            <person name="Herndon D.R."/>
            <person name="Mousel M.R."/>
            <person name="Reif K.E."/>
            <person name="Taus N.S."/>
            <person name="Ifeonu O.O."/>
            <person name="Silva J.C."/>
            <person name="Suarez C.E."/>
            <person name="Brayton K.A."/>
        </authorList>
    </citation>
    <scope>NUCLEOTIDE SEQUENCE [LARGE SCALE GENOMIC DNA]</scope>
</reference>
<reference evidence="4" key="3">
    <citation type="journal article" date="2021" name="Int. J. Parasitol.">
        <title>Comparative analysis of gene expression between Babesia bovis blood stages and kinetes allowed by improved genome annotation.</title>
        <authorList>
            <person name="Ueti M.W."/>
            <person name="Johnson W.C."/>
            <person name="Kappmeyer L.S."/>
            <person name="Herndon D.R."/>
            <person name="Mousel M.R."/>
            <person name="Reif K.E."/>
            <person name="Taus N.S."/>
            <person name="Ifeonu O.O."/>
            <person name="Silva J.C."/>
            <person name="Suarez C.E."/>
            <person name="Brayton K.A."/>
        </authorList>
    </citation>
    <scope>NUCLEOTIDE SEQUENCE [LARGE SCALE GENOMIC DNA]</scope>
</reference>
<keyword evidence="3" id="KW-0255">Endonuclease</keyword>
<dbReference type="InParanoid" id="A7ASI9"/>
<dbReference type="SUPFAM" id="SSF56219">
    <property type="entry name" value="DNase I-like"/>
    <property type="match status" value="1"/>
</dbReference>
<dbReference type="SMART" id="SM00128">
    <property type="entry name" value="IPPc"/>
    <property type="match status" value="1"/>
</dbReference>
<keyword evidence="1" id="KW-1133">Transmembrane helix</keyword>
<dbReference type="EC" id="3.1.3.36" evidence="3"/>
<keyword evidence="3" id="KW-0540">Nuclease</keyword>
<accession>A7ASI9</accession>
<dbReference type="InterPro" id="IPR000300">
    <property type="entry name" value="IPPc"/>
</dbReference>
<organism evidence="3 4">
    <name type="scientific">Babesia bovis</name>
    <dbReference type="NCBI Taxonomy" id="5865"/>
    <lineage>
        <taxon>Eukaryota</taxon>
        <taxon>Sar</taxon>
        <taxon>Alveolata</taxon>
        <taxon>Apicomplexa</taxon>
        <taxon>Aconoidasida</taxon>
        <taxon>Piroplasmida</taxon>
        <taxon>Babesiidae</taxon>
        <taxon>Babesia</taxon>
    </lineage>
</organism>
<dbReference type="AlphaFoldDB" id="A7ASI9"/>
<evidence type="ECO:0000313" key="4">
    <source>
        <dbReference type="Proteomes" id="UP000002173"/>
    </source>
</evidence>
<proteinExistence type="predicted"/>
<evidence type="ECO:0000313" key="3">
    <source>
        <dbReference type="EMBL" id="EDO07508.1"/>
    </source>
</evidence>
<dbReference type="GO" id="GO:0046856">
    <property type="term" value="P:phosphatidylinositol dephosphorylation"/>
    <property type="evidence" value="ECO:0007669"/>
    <property type="project" value="InterPro"/>
</dbReference>
<dbReference type="VEuPathDB" id="PiroplasmaDB:BBOV_IV011560"/>
<dbReference type="Proteomes" id="UP000002173">
    <property type="component" value="Unassembled WGS sequence"/>
</dbReference>
<evidence type="ECO:0000256" key="1">
    <source>
        <dbReference type="SAM" id="Phobius"/>
    </source>
</evidence>
<dbReference type="InterPro" id="IPR036691">
    <property type="entry name" value="Endo/exonu/phosph_ase_sf"/>
</dbReference>
<name>A7ASI9_BABBO</name>
<feature type="domain" description="Inositol polyphosphate-related phosphatase" evidence="2">
    <location>
        <begin position="176"/>
        <end position="492"/>
    </location>
</feature>
<sequence length="495" mass="56592">MLIRRNIGYHSWSNTFTHVVIGYVVYFSLFTSVIYGKDPDGIVREDKRRRLEMPSGLDYDEKLPDSDVFRSVVAQICELIGCEDAQDLVFVEEQLVPFLQNLKHMRKTKVASRPPVSSATVMEDHDISISDNPRSWVDTSLTPPSLSEKLGFAHVQLDKSLTNDSFEFLPGYTEKDKLVVWCGTWNMNGVSLSNRDNIFEWISTGIKSEADVFVFFIQEFVPLTTANVLTSHKKNMRKKKLIALVSNILNDFAFGRGVRFVHLKSCSMVGLYLTVFVSEKLRPTVRDLVTTYVKTGFNGNVGNKGAVGIRFNMGGQNLAFVDVHLHAGIVEKGVRIAELKEVIHALFPSRKRLSILKEDLFVLGGDFNFRISDMMDYKTTDVFKNIYNGDYRQLLETDELILERKVPKSFFKRIIEEPITFRPTYKFGKETNFYDAERTPAWCDRILYGSKYSSDPKNPVRCMFYRSHDKVISSDHKPVSALFIVDAGRRLDQLG</sequence>
<dbReference type="eggNOG" id="KOG0566">
    <property type="taxonomic scope" value="Eukaryota"/>
</dbReference>
<dbReference type="PANTHER" id="PTHR11200">
    <property type="entry name" value="INOSITOL 5-PHOSPHATASE"/>
    <property type="match status" value="1"/>
</dbReference>
<keyword evidence="1" id="KW-0812">Transmembrane</keyword>
<comment type="caution">
    <text evidence="3">The sequence shown here is derived from an EMBL/GenBank/DDBJ whole genome shotgun (WGS) entry which is preliminary data.</text>
</comment>
<dbReference type="KEGG" id="bbo:BBOV_IV011560"/>
<dbReference type="EMBL" id="AAXT01000002">
    <property type="protein sequence ID" value="EDO07508.1"/>
    <property type="molecule type" value="Genomic_DNA"/>
</dbReference>
<dbReference type="InterPro" id="IPR046985">
    <property type="entry name" value="IP5"/>
</dbReference>
<dbReference type="GeneID" id="5479310"/>
<dbReference type="GO" id="GO:0004519">
    <property type="term" value="F:endonuclease activity"/>
    <property type="evidence" value="ECO:0007669"/>
    <property type="project" value="UniProtKB-KW"/>
</dbReference>
<dbReference type="Pfam" id="PF22669">
    <property type="entry name" value="Exo_endo_phos2"/>
    <property type="match status" value="1"/>
</dbReference>
<evidence type="ECO:0000259" key="2">
    <source>
        <dbReference type="SMART" id="SM00128"/>
    </source>
</evidence>
<dbReference type="OMA" id="AREYRCV"/>
<dbReference type="GO" id="GO:0004439">
    <property type="term" value="F:phosphatidylinositol-4,5-bisphosphate 5-phosphatase activity"/>
    <property type="evidence" value="ECO:0007669"/>
    <property type="project" value="UniProtKB-EC"/>
</dbReference>
<keyword evidence="4" id="KW-1185">Reference proteome</keyword>
<keyword evidence="3" id="KW-0269">Exonuclease</keyword>
<keyword evidence="1" id="KW-0472">Membrane</keyword>
<dbReference type="GO" id="GO:0004527">
    <property type="term" value="F:exonuclease activity"/>
    <property type="evidence" value="ECO:0007669"/>
    <property type="project" value="UniProtKB-KW"/>
</dbReference>
<dbReference type="SMR" id="A7ASI9"/>
<dbReference type="RefSeq" id="XP_001611076.1">
    <property type="nucleotide sequence ID" value="XM_001611026.1"/>
</dbReference>
<keyword evidence="3" id="KW-0378">Hydrolase</keyword>
<reference evidence="3 4" key="1">
    <citation type="journal article" date="2007" name="PLoS Pathog.">
        <title>Genome sequence of Babesia bovis and comparative analysis of apicomplexan hemoprotozoa.</title>
        <authorList>
            <person name="Brayton K.A."/>
            <person name="Lau A.O.T."/>
            <person name="Herndon D.R."/>
            <person name="Hannick L."/>
            <person name="Kappmeyer L.S."/>
            <person name="Berens S.J."/>
            <person name="Bidwell S.L."/>
            <person name="Brown W.C."/>
            <person name="Crabtree J."/>
            <person name="Fadrosh D."/>
            <person name="Feldblum T."/>
            <person name="Forberger H.A."/>
            <person name="Haas B.J."/>
            <person name="Howell J.M."/>
            <person name="Khouri H."/>
            <person name="Koo H."/>
            <person name="Mann D.J."/>
            <person name="Norimine J."/>
            <person name="Paulsen I.T."/>
            <person name="Radune D."/>
            <person name="Ren Q."/>
            <person name="Smith R.K. Jr."/>
            <person name="Suarez C.E."/>
            <person name="White O."/>
            <person name="Wortman J.R."/>
            <person name="Knowles D.P. Jr."/>
            <person name="McElwain T.F."/>
            <person name="Nene V.M."/>
        </authorList>
    </citation>
    <scope>NUCLEOTIDE SEQUENCE [LARGE SCALE GENOMIC DNA]</scope>
    <source>
        <strain evidence="3">T2Bo</strain>
    </source>
</reference>
<protein>
    <submittedName>
        <fullName evidence="3">Endonuclease/exonuclease/phosphatase family protein</fullName>
        <ecNumber evidence="3">3.1.3.36</ecNumber>
    </submittedName>
</protein>
<feature type="transmembrane region" description="Helical" evidence="1">
    <location>
        <begin position="12"/>
        <end position="35"/>
    </location>
</feature>
<dbReference type="Gene3D" id="3.60.10.10">
    <property type="entry name" value="Endonuclease/exonuclease/phosphatase"/>
    <property type="match status" value="1"/>
</dbReference>
<gene>
    <name evidence="3" type="ORF">BBOV_IV011560</name>
</gene>